<dbReference type="Proteomes" id="UP000306918">
    <property type="component" value="Unassembled WGS sequence"/>
</dbReference>
<dbReference type="OrthoDB" id="1326180at2"/>
<sequence length="390" mass="43702">MIGKISGFGVVLLLCLSVKVVAQNPNPILTADSLATGNYKDVLNSFFQLAFERLASPDKEIKFTGTPFAVMAKLDTTLLVDTAYLKYRTLRNINYMFALKLDTSFRFNGFASGIKYAIINKRDETVSRAFQIMVLNNPSVKQLFALNNNILAKISAMPDAASAITEYSQFTKGAINFGQLSPPLQATILAASNTDSTQALNQMLLANSSFNMATTANNIYQELKDNFNQNLLWTVGVTDTTYKNQFVFSNIVIHSELIKGLNKFTKAKNDLELNIRSALQLLDDSLKVGRDLKRVLFSFEPGINVAFKTKTTKKSYLEMKFSGGFYHNFSYLYANEDRNRVFLNGTVRVRIMNDIWVPFEVKYDPRNGNLFGFINVRANFKALGSAAKQL</sequence>
<name>A0A4V4H0L8_9BACT</name>
<comment type="caution">
    <text evidence="1">The sequence shown here is derived from an EMBL/GenBank/DDBJ whole genome shotgun (WGS) entry which is preliminary data.</text>
</comment>
<accession>A0A4V4H0L8</accession>
<reference evidence="1 2" key="1">
    <citation type="submission" date="2019-04" db="EMBL/GenBank/DDBJ databases">
        <title>Niastella caeni sp. nov., isolated from activated sludge.</title>
        <authorList>
            <person name="Sheng M."/>
        </authorList>
    </citation>
    <scope>NUCLEOTIDE SEQUENCE [LARGE SCALE GENOMIC DNA]</scope>
    <source>
        <strain evidence="1 2">HX-2-15</strain>
    </source>
</reference>
<gene>
    <name evidence="1" type="ORF">FAM09_19120</name>
</gene>
<dbReference type="AlphaFoldDB" id="A0A4V4H0L8"/>
<proteinExistence type="predicted"/>
<evidence type="ECO:0000313" key="2">
    <source>
        <dbReference type="Proteomes" id="UP000306918"/>
    </source>
</evidence>
<dbReference type="RefSeq" id="WP_136578740.1">
    <property type="nucleotide sequence ID" value="NZ_STFF01000005.1"/>
</dbReference>
<evidence type="ECO:0000313" key="1">
    <source>
        <dbReference type="EMBL" id="THU37066.1"/>
    </source>
</evidence>
<keyword evidence="2" id="KW-1185">Reference proteome</keyword>
<dbReference type="EMBL" id="STFF01000005">
    <property type="protein sequence ID" value="THU37066.1"/>
    <property type="molecule type" value="Genomic_DNA"/>
</dbReference>
<organism evidence="1 2">
    <name type="scientific">Niastella caeni</name>
    <dbReference type="NCBI Taxonomy" id="2569763"/>
    <lineage>
        <taxon>Bacteria</taxon>
        <taxon>Pseudomonadati</taxon>
        <taxon>Bacteroidota</taxon>
        <taxon>Chitinophagia</taxon>
        <taxon>Chitinophagales</taxon>
        <taxon>Chitinophagaceae</taxon>
        <taxon>Niastella</taxon>
    </lineage>
</organism>
<protein>
    <submittedName>
        <fullName evidence="1">Uncharacterized protein</fullName>
    </submittedName>
</protein>